<dbReference type="EMBL" id="LXQA010281784">
    <property type="protein sequence ID" value="MCI40610.1"/>
    <property type="molecule type" value="Genomic_DNA"/>
</dbReference>
<sequence length="58" mass="6567">YGLEANENYKNFSEVIPWKRTMLDVVVQISGEGTSRRQFDKGLKVKFLFGEHFGGSVG</sequence>
<reference evidence="1 2" key="1">
    <citation type="journal article" date="2018" name="Front. Plant Sci.">
        <title>Red Clover (Trifolium pratense) and Zigzag Clover (T. medium) - A Picture of Genomic Similarities and Differences.</title>
        <authorList>
            <person name="Dluhosova J."/>
            <person name="Istvanek J."/>
            <person name="Nedelnik J."/>
            <person name="Repkova J."/>
        </authorList>
    </citation>
    <scope>NUCLEOTIDE SEQUENCE [LARGE SCALE GENOMIC DNA]</scope>
    <source>
        <strain evidence="2">cv. 10/8</strain>
        <tissue evidence="1">Leaf</tissue>
    </source>
</reference>
<keyword evidence="2" id="KW-1185">Reference proteome</keyword>
<feature type="non-terminal residue" evidence="1">
    <location>
        <position position="1"/>
    </location>
</feature>
<comment type="caution">
    <text evidence="1">The sequence shown here is derived from an EMBL/GenBank/DDBJ whole genome shotgun (WGS) entry which is preliminary data.</text>
</comment>
<name>A0A392RXV4_9FABA</name>
<protein>
    <submittedName>
        <fullName evidence="1">Uncharacterized protein</fullName>
    </submittedName>
</protein>
<dbReference type="Proteomes" id="UP000265520">
    <property type="component" value="Unassembled WGS sequence"/>
</dbReference>
<organism evidence="1 2">
    <name type="scientific">Trifolium medium</name>
    <dbReference type="NCBI Taxonomy" id="97028"/>
    <lineage>
        <taxon>Eukaryota</taxon>
        <taxon>Viridiplantae</taxon>
        <taxon>Streptophyta</taxon>
        <taxon>Embryophyta</taxon>
        <taxon>Tracheophyta</taxon>
        <taxon>Spermatophyta</taxon>
        <taxon>Magnoliopsida</taxon>
        <taxon>eudicotyledons</taxon>
        <taxon>Gunneridae</taxon>
        <taxon>Pentapetalae</taxon>
        <taxon>rosids</taxon>
        <taxon>fabids</taxon>
        <taxon>Fabales</taxon>
        <taxon>Fabaceae</taxon>
        <taxon>Papilionoideae</taxon>
        <taxon>50 kb inversion clade</taxon>
        <taxon>NPAAA clade</taxon>
        <taxon>Hologalegina</taxon>
        <taxon>IRL clade</taxon>
        <taxon>Trifolieae</taxon>
        <taxon>Trifolium</taxon>
    </lineage>
</organism>
<evidence type="ECO:0000313" key="1">
    <source>
        <dbReference type="EMBL" id="MCI40610.1"/>
    </source>
</evidence>
<accession>A0A392RXV4</accession>
<dbReference type="AlphaFoldDB" id="A0A392RXV4"/>
<proteinExistence type="predicted"/>
<evidence type="ECO:0000313" key="2">
    <source>
        <dbReference type="Proteomes" id="UP000265520"/>
    </source>
</evidence>